<dbReference type="Pfam" id="PF14226">
    <property type="entry name" value="DIOX_N"/>
    <property type="match status" value="1"/>
</dbReference>
<proteinExistence type="inferred from homology"/>
<dbReference type="InterPro" id="IPR005123">
    <property type="entry name" value="Oxoglu/Fe-dep_dioxygenase_dom"/>
</dbReference>
<dbReference type="InterPro" id="IPR026992">
    <property type="entry name" value="DIOX_N"/>
</dbReference>
<dbReference type="GO" id="GO:0046872">
    <property type="term" value="F:metal ion binding"/>
    <property type="evidence" value="ECO:0007669"/>
    <property type="project" value="UniProtKB-KW"/>
</dbReference>
<sequence>MELPTLDLSKYTAGNETTREEFGLELLSSLTQHGFVKLRSHGISSKEVSNLWQLNKIFFQLPAEEKAKIAHEPGPNPQRGWSRVGAENSSRLYRKGLLKSDMKDDLKDAREHFDMGPRDDYEYPNKWLEGGQLSGFRPAMEHAFQNLERISANVMEALEVAFKLPHGTFLDKITHEKNACEFRLNHYPEIDVKELKSGVVSRVWPHFDLGVITLLFQDSVGGLEFENRKVPGTFHPINFDTTPDLIVNVSETLQRWTNDRLPAGLHRVDLPQHVKENQDGIVPERYSIAYFCKANREASVGSLKQFVPEGTKPIYKEMLAIDYQMERLLSAY</sequence>
<keyword evidence="2" id="KW-0560">Oxidoreductase</keyword>
<accession>A0A7D8YRU5</accession>
<dbReference type="OrthoDB" id="288590at2759"/>
<dbReference type="Pfam" id="PF03171">
    <property type="entry name" value="2OG-FeII_Oxy"/>
    <property type="match status" value="1"/>
</dbReference>
<dbReference type="InterPro" id="IPR050231">
    <property type="entry name" value="Iron_ascorbate_oxido_reductase"/>
</dbReference>
<dbReference type="SUPFAM" id="SSF51197">
    <property type="entry name" value="Clavaminate synthase-like"/>
    <property type="match status" value="1"/>
</dbReference>
<comment type="caution">
    <text evidence="4">The sequence shown here is derived from an EMBL/GenBank/DDBJ whole genome shotgun (WGS) entry which is preliminary data.</text>
</comment>
<evidence type="ECO:0000313" key="5">
    <source>
        <dbReference type="Proteomes" id="UP000481288"/>
    </source>
</evidence>
<dbReference type="Proteomes" id="UP000481288">
    <property type="component" value="Unassembled WGS sequence"/>
</dbReference>
<dbReference type="InterPro" id="IPR027443">
    <property type="entry name" value="IPNS-like_sf"/>
</dbReference>
<dbReference type="PROSITE" id="PS51471">
    <property type="entry name" value="FE2OG_OXY"/>
    <property type="match status" value="1"/>
</dbReference>
<evidence type="ECO:0000313" key="4">
    <source>
        <dbReference type="EMBL" id="TVY42462.1"/>
    </source>
</evidence>
<keyword evidence="2" id="KW-0408">Iron</keyword>
<dbReference type="Gene3D" id="2.60.120.330">
    <property type="entry name" value="B-lactam Antibiotic, Isopenicillin N Synthase, Chain"/>
    <property type="match status" value="1"/>
</dbReference>
<comment type="similarity">
    <text evidence="1 2">Belongs to the iron/ascorbate-dependent oxidoreductase family.</text>
</comment>
<evidence type="ECO:0000256" key="1">
    <source>
        <dbReference type="ARBA" id="ARBA00008056"/>
    </source>
</evidence>
<dbReference type="GO" id="GO:0044283">
    <property type="term" value="P:small molecule biosynthetic process"/>
    <property type="evidence" value="ECO:0007669"/>
    <property type="project" value="UniProtKB-ARBA"/>
</dbReference>
<evidence type="ECO:0000259" key="3">
    <source>
        <dbReference type="PROSITE" id="PS51471"/>
    </source>
</evidence>
<evidence type="ECO:0000256" key="2">
    <source>
        <dbReference type="RuleBase" id="RU003682"/>
    </source>
</evidence>
<organism evidence="4 5">
    <name type="scientific">Lachnellula cervina</name>
    <dbReference type="NCBI Taxonomy" id="1316786"/>
    <lineage>
        <taxon>Eukaryota</taxon>
        <taxon>Fungi</taxon>
        <taxon>Dikarya</taxon>
        <taxon>Ascomycota</taxon>
        <taxon>Pezizomycotina</taxon>
        <taxon>Leotiomycetes</taxon>
        <taxon>Helotiales</taxon>
        <taxon>Lachnaceae</taxon>
        <taxon>Lachnellula</taxon>
    </lineage>
</organism>
<gene>
    <name evidence="4" type="primary">encD_0</name>
    <name evidence="4" type="ORF">LCER1_G009263</name>
</gene>
<keyword evidence="2" id="KW-0479">Metal-binding</keyword>
<feature type="domain" description="Fe2OG dioxygenase" evidence="3">
    <location>
        <begin position="176"/>
        <end position="294"/>
    </location>
</feature>
<keyword evidence="5" id="KW-1185">Reference proteome</keyword>
<protein>
    <submittedName>
        <fullName evidence="4">2-oxoglutarate-Fe(II) type oxidoreductase</fullName>
    </submittedName>
</protein>
<dbReference type="InterPro" id="IPR044861">
    <property type="entry name" value="IPNS-like_FE2OG_OXY"/>
</dbReference>
<dbReference type="EMBL" id="QGMG01001885">
    <property type="protein sequence ID" value="TVY42462.1"/>
    <property type="molecule type" value="Genomic_DNA"/>
</dbReference>
<dbReference type="PANTHER" id="PTHR47990">
    <property type="entry name" value="2-OXOGLUTARATE (2OG) AND FE(II)-DEPENDENT OXYGENASE SUPERFAMILY PROTEIN-RELATED"/>
    <property type="match status" value="1"/>
</dbReference>
<dbReference type="AlphaFoldDB" id="A0A7D8YRU5"/>
<dbReference type="GO" id="GO:0016491">
    <property type="term" value="F:oxidoreductase activity"/>
    <property type="evidence" value="ECO:0007669"/>
    <property type="project" value="UniProtKB-KW"/>
</dbReference>
<reference evidence="4 5" key="1">
    <citation type="submission" date="2018-05" db="EMBL/GenBank/DDBJ databases">
        <title>Whole genome sequencing for identification of molecular markers to develop diagnostic detection tools for the regulated plant pathogen Lachnellula willkommii.</title>
        <authorList>
            <person name="Giroux E."/>
            <person name="Bilodeau G."/>
        </authorList>
    </citation>
    <scope>NUCLEOTIDE SEQUENCE [LARGE SCALE GENOMIC DNA]</scope>
    <source>
        <strain evidence="4 5">CBS 625.97</strain>
    </source>
</reference>
<name>A0A7D8YRU5_9HELO</name>